<evidence type="ECO:0000313" key="2">
    <source>
        <dbReference type="Proteomes" id="UP001447188"/>
    </source>
</evidence>
<evidence type="ECO:0000313" key="1">
    <source>
        <dbReference type="EMBL" id="KAL0630752.1"/>
    </source>
</evidence>
<feature type="non-terminal residue" evidence="1">
    <location>
        <position position="327"/>
    </location>
</feature>
<name>A0ABR3G471_9PEZI</name>
<comment type="caution">
    <text evidence="1">The sequence shown here is derived from an EMBL/GenBank/DDBJ whole genome shotgun (WGS) entry which is preliminary data.</text>
</comment>
<protein>
    <submittedName>
        <fullName evidence="1">Uncharacterized protein</fullName>
    </submittedName>
</protein>
<sequence>MDSAHEPSRGGISFSCAVARCRALSIACSRAPPQQTDPTPKTIYPQLQLVSRNPFGSDPARRLRLPAVACNGMYYTAQWCCPYGCNRTPRTVSRRERSGPRENAAAADVTWDYRYPLALVGGSSSVHGGNKLMTDPPSDLGVIPGLSFLCGSFPRALRGGGWEDRLLGGDTGVGRIGDGGDGGGGGDGVFGDVGQETSTPVIGLRDAPTPTTGLQGVSAVETPALVVGLQGVGAGGTFSPVVGLQGVGVVETSPLTPPSVVGLRGVGDVGTSASKIGLRDVDVVGTPIIGPTSGVNAFGTSPLTPPSMVGLHGVNAVETSTPVVGLH</sequence>
<dbReference type="Proteomes" id="UP001447188">
    <property type="component" value="Unassembled WGS sequence"/>
</dbReference>
<reference evidence="1 2" key="1">
    <citation type="submission" date="2024-02" db="EMBL/GenBank/DDBJ databases">
        <title>Discinaceae phylogenomics.</title>
        <authorList>
            <person name="Dirks A.C."/>
            <person name="James T.Y."/>
        </authorList>
    </citation>
    <scope>NUCLEOTIDE SEQUENCE [LARGE SCALE GENOMIC DNA]</scope>
    <source>
        <strain evidence="1 2">ACD0624</strain>
    </source>
</reference>
<proteinExistence type="predicted"/>
<gene>
    <name evidence="1" type="ORF">Q9L58_010400</name>
</gene>
<organism evidence="1 2">
    <name type="scientific">Discina gigas</name>
    <dbReference type="NCBI Taxonomy" id="1032678"/>
    <lineage>
        <taxon>Eukaryota</taxon>
        <taxon>Fungi</taxon>
        <taxon>Dikarya</taxon>
        <taxon>Ascomycota</taxon>
        <taxon>Pezizomycotina</taxon>
        <taxon>Pezizomycetes</taxon>
        <taxon>Pezizales</taxon>
        <taxon>Discinaceae</taxon>
        <taxon>Discina</taxon>
    </lineage>
</organism>
<dbReference type="EMBL" id="JBBBZM010000393">
    <property type="protein sequence ID" value="KAL0630752.1"/>
    <property type="molecule type" value="Genomic_DNA"/>
</dbReference>
<keyword evidence="2" id="KW-1185">Reference proteome</keyword>
<accession>A0ABR3G471</accession>